<evidence type="ECO:0000313" key="2">
    <source>
        <dbReference type="Proteomes" id="UP000076761"/>
    </source>
</evidence>
<reference evidence="1 2" key="1">
    <citation type="journal article" date="2016" name="Mol. Biol. Evol.">
        <title>Comparative Genomics of Early-Diverging Mushroom-Forming Fungi Provides Insights into the Origins of Lignocellulose Decay Capabilities.</title>
        <authorList>
            <person name="Nagy L.G."/>
            <person name="Riley R."/>
            <person name="Tritt A."/>
            <person name="Adam C."/>
            <person name="Daum C."/>
            <person name="Floudas D."/>
            <person name="Sun H."/>
            <person name="Yadav J.S."/>
            <person name="Pangilinan J."/>
            <person name="Larsson K.H."/>
            <person name="Matsuura K."/>
            <person name="Barry K."/>
            <person name="Labutti K."/>
            <person name="Kuo R."/>
            <person name="Ohm R.A."/>
            <person name="Bhattacharya S.S."/>
            <person name="Shirouzu T."/>
            <person name="Yoshinaga Y."/>
            <person name="Martin F.M."/>
            <person name="Grigoriev I.V."/>
            <person name="Hibbett D.S."/>
        </authorList>
    </citation>
    <scope>NUCLEOTIDE SEQUENCE [LARGE SCALE GENOMIC DNA]</scope>
    <source>
        <strain evidence="1 2">HHB14362 ss-1</strain>
    </source>
</reference>
<evidence type="ECO:0000313" key="1">
    <source>
        <dbReference type="EMBL" id="KZT20448.1"/>
    </source>
</evidence>
<organism evidence="1 2">
    <name type="scientific">Neolentinus lepideus HHB14362 ss-1</name>
    <dbReference type="NCBI Taxonomy" id="1314782"/>
    <lineage>
        <taxon>Eukaryota</taxon>
        <taxon>Fungi</taxon>
        <taxon>Dikarya</taxon>
        <taxon>Basidiomycota</taxon>
        <taxon>Agaricomycotina</taxon>
        <taxon>Agaricomycetes</taxon>
        <taxon>Gloeophyllales</taxon>
        <taxon>Gloeophyllaceae</taxon>
        <taxon>Neolentinus</taxon>
    </lineage>
</organism>
<keyword evidence="2" id="KW-1185">Reference proteome</keyword>
<proteinExistence type="predicted"/>
<protein>
    <submittedName>
        <fullName evidence="1">Uncharacterized protein</fullName>
    </submittedName>
</protein>
<dbReference type="EMBL" id="KV425620">
    <property type="protein sequence ID" value="KZT20448.1"/>
    <property type="molecule type" value="Genomic_DNA"/>
</dbReference>
<dbReference type="Proteomes" id="UP000076761">
    <property type="component" value="Unassembled WGS sequence"/>
</dbReference>
<dbReference type="InParanoid" id="A0A165P2X3"/>
<name>A0A165P2X3_9AGAM</name>
<dbReference type="Gene3D" id="1.20.1280.50">
    <property type="match status" value="1"/>
</dbReference>
<gene>
    <name evidence="1" type="ORF">NEOLEDRAFT_1151334</name>
</gene>
<dbReference type="AlphaFoldDB" id="A0A165P2X3"/>
<dbReference type="OrthoDB" id="2269034at2759"/>
<accession>A0A165P2X3</accession>
<sequence length="398" mass="45078">MSSDVRCDTEGAGSRAYIDDASRTIEDKLASAVQEVERLDAQIGAPRNNVKLELSSRGLVETRNRGFIGVLSSPHRLPPELLAEIFVHCLDNPLPSIKRDTPLHRLTHVCTFWREVALSTPRFWCSFTIAISCQPKAGGRVSLLRSWLSRSASLPLSISISYDGHLTDAPYRNDKWIIQSLALLANHLPRCKFLSFDLNPDILDLLPSYKDLPLLEALRITSDELEASTFGQIGRLFASSPRLKTYQTNWPADFHLIEDLPWCRLTTLRMNNQQYVGSCMPILAKCRNLILCSLEFHRAECAEFLADLLAFSCREHQPDLDRFIMPLLEELELSIRSYRTQVRHESLCDMLSTRLAPRWKGLASLKVANITLSGSEPSHETRLTISNSGEIVVDTRYW</sequence>